<dbReference type="Proteomes" id="UP000777784">
    <property type="component" value="Unassembled WGS sequence"/>
</dbReference>
<dbReference type="EMBL" id="JAHJDP010000077">
    <property type="protein sequence ID" value="MBU2691848.1"/>
    <property type="molecule type" value="Genomic_DNA"/>
</dbReference>
<reference evidence="2" key="1">
    <citation type="submission" date="2021-05" db="EMBL/GenBank/DDBJ databases">
        <title>Energy efficiency and biological interactions define the core microbiome of deep oligotrophic groundwater.</title>
        <authorList>
            <person name="Mehrshad M."/>
            <person name="Lopez-Fernandez M."/>
            <person name="Bell E."/>
            <person name="Bernier-Latmani R."/>
            <person name="Bertilsson S."/>
            <person name="Dopson M."/>
        </authorList>
    </citation>
    <scope>NUCLEOTIDE SEQUENCE</scope>
    <source>
        <strain evidence="2">Modern_marine.mb.64</strain>
    </source>
</reference>
<dbReference type="AlphaFoldDB" id="A0A948RVL9"/>
<protein>
    <submittedName>
        <fullName evidence="2">T9SS type A sorting domain-containing protein</fullName>
    </submittedName>
</protein>
<organism evidence="2 3">
    <name type="scientific">Eiseniibacteriota bacterium</name>
    <dbReference type="NCBI Taxonomy" id="2212470"/>
    <lineage>
        <taxon>Bacteria</taxon>
        <taxon>Candidatus Eiseniibacteriota</taxon>
    </lineage>
</organism>
<dbReference type="NCBIfam" id="TIGR04183">
    <property type="entry name" value="Por_Secre_tail"/>
    <property type="match status" value="1"/>
</dbReference>
<evidence type="ECO:0000313" key="2">
    <source>
        <dbReference type="EMBL" id="MBU2691848.1"/>
    </source>
</evidence>
<evidence type="ECO:0000259" key="1">
    <source>
        <dbReference type="Pfam" id="PF13860"/>
    </source>
</evidence>
<dbReference type="InterPro" id="IPR026444">
    <property type="entry name" value="Secre_tail"/>
</dbReference>
<comment type="caution">
    <text evidence="2">The sequence shown here is derived from an EMBL/GenBank/DDBJ whole genome shotgun (WGS) entry which is preliminary data.</text>
</comment>
<dbReference type="InterPro" id="IPR025965">
    <property type="entry name" value="FlgD/Vpr_Ig-like"/>
</dbReference>
<evidence type="ECO:0000313" key="3">
    <source>
        <dbReference type="Proteomes" id="UP000777784"/>
    </source>
</evidence>
<gene>
    <name evidence="2" type="ORF">KJ970_13080</name>
</gene>
<sequence>MTGGWILAAAIGLLLSTSALLYPAHAAVQVIAPDEILRSSTLTLNGDLHFMQEDGSTVRFITDVKDSEIANPGDGLFHPASIETVDEALSALDLRFAHALNIRVFILPYPRSGQLRSTASRGAVYISPGVLEYTEEQIHFLVAHEAGHVIHQLYLKDQNAEGWEMYRRIRGIEDYTIYNAQAEHANRPHEIFAEDFRILFGGSRARATGHENRNLADPRDVSGLADFMASLLPLVSAAPAIEPLVIGPNPFRPGQHLTFRIPEQGKGTVEILDISGRRVYERDFQADGRDRFTIVWDGCDAAGRVLSAGAYFVKLTTATQGFCGRITLLR</sequence>
<feature type="domain" description="FlgD/Vpr Ig-like" evidence="1">
    <location>
        <begin position="266"/>
        <end position="320"/>
    </location>
</feature>
<name>A0A948RVL9_UNCEI</name>
<dbReference type="Gene3D" id="2.60.40.4070">
    <property type="match status" value="1"/>
</dbReference>
<proteinExistence type="predicted"/>
<accession>A0A948RVL9</accession>
<dbReference type="Pfam" id="PF13860">
    <property type="entry name" value="FlgD_ig"/>
    <property type="match status" value="1"/>
</dbReference>